<accession>A0AAE1N0X2</accession>
<dbReference type="EMBL" id="JAWXYG010000002">
    <property type="protein sequence ID" value="KAK4281008.1"/>
    <property type="molecule type" value="Genomic_DNA"/>
</dbReference>
<gene>
    <name evidence="1" type="ORF">QN277_012556</name>
</gene>
<dbReference type="PANTHER" id="PTHR31650:SF34">
    <property type="entry name" value="O-ACYLTRANSFERASE WSD1-LIKE ISOFORM X1"/>
    <property type="match status" value="1"/>
</dbReference>
<dbReference type="PANTHER" id="PTHR31650">
    <property type="entry name" value="O-ACYLTRANSFERASE (WSD1-LIKE) FAMILY PROTEIN"/>
    <property type="match status" value="1"/>
</dbReference>
<name>A0AAE1N0X2_9FABA</name>
<comment type="caution">
    <text evidence="1">The sequence shown here is derived from an EMBL/GenBank/DDBJ whole genome shotgun (WGS) entry which is preliminary data.</text>
</comment>
<protein>
    <submittedName>
        <fullName evidence="1">Uncharacterized protein</fullName>
    </submittedName>
</protein>
<organism evidence="1 2">
    <name type="scientific">Acacia crassicarpa</name>
    <name type="common">northern wattle</name>
    <dbReference type="NCBI Taxonomy" id="499986"/>
    <lineage>
        <taxon>Eukaryota</taxon>
        <taxon>Viridiplantae</taxon>
        <taxon>Streptophyta</taxon>
        <taxon>Embryophyta</taxon>
        <taxon>Tracheophyta</taxon>
        <taxon>Spermatophyta</taxon>
        <taxon>Magnoliopsida</taxon>
        <taxon>eudicotyledons</taxon>
        <taxon>Gunneridae</taxon>
        <taxon>Pentapetalae</taxon>
        <taxon>rosids</taxon>
        <taxon>fabids</taxon>
        <taxon>Fabales</taxon>
        <taxon>Fabaceae</taxon>
        <taxon>Caesalpinioideae</taxon>
        <taxon>mimosoid clade</taxon>
        <taxon>Acacieae</taxon>
        <taxon>Acacia</taxon>
    </lineage>
</organism>
<dbReference type="AlphaFoldDB" id="A0AAE1N0X2"/>
<sequence length="134" mass="15778">MEYSDYWQEQEEEDGVVFPVSPMGQYFNSTVLCIYIIGVLELQLPFNDSLALPLLQHLFLPINPRFSSIMDKQKSGEKRWKKVQVNLEDHIKIPIFPECKSKESCDKYFADYLSRIAIEKLPENRPLWEVHIVN</sequence>
<dbReference type="InterPro" id="IPR045034">
    <property type="entry name" value="O-acyltransferase_WSD1-like"/>
</dbReference>
<evidence type="ECO:0000313" key="1">
    <source>
        <dbReference type="EMBL" id="KAK4281008.1"/>
    </source>
</evidence>
<dbReference type="Proteomes" id="UP001293593">
    <property type="component" value="Unassembled WGS sequence"/>
</dbReference>
<dbReference type="GO" id="GO:0008374">
    <property type="term" value="F:O-acyltransferase activity"/>
    <property type="evidence" value="ECO:0007669"/>
    <property type="project" value="InterPro"/>
</dbReference>
<dbReference type="GO" id="GO:0019432">
    <property type="term" value="P:triglyceride biosynthetic process"/>
    <property type="evidence" value="ECO:0007669"/>
    <property type="project" value="TreeGrafter"/>
</dbReference>
<dbReference type="GO" id="GO:0005886">
    <property type="term" value="C:plasma membrane"/>
    <property type="evidence" value="ECO:0007669"/>
    <property type="project" value="TreeGrafter"/>
</dbReference>
<keyword evidence="2" id="KW-1185">Reference proteome</keyword>
<reference evidence="1" key="1">
    <citation type="submission" date="2023-10" db="EMBL/GenBank/DDBJ databases">
        <title>Chromosome-level genome of the transformable northern wattle, Acacia crassicarpa.</title>
        <authorList>
            <person name="Massaro I."/>
            <person name="Sinha N.R."/>
            <person name="Poethig S."/>
            <person name="Leichty A.R."/>
        </authorList>
    </citation>
    <scope>NUCLEOTIDE SEQUENCE</scope>
    <source>
        <strain evidence="1">Acra3RX</strain>
        <tissue evidence="1">Leaf</tissue>
    </source>
</reference>
<proteinExistence type="predicted"/>
<evidence type="ECO:0000313" key="2">
    <source>
        <dbReference type="Proteomes" id="UP001293593"/>
    </source>
</evidence>